<dbReference type="OrthoDB" id="4828144at2"/>
<dbReference type="SUPFAM" id="SSF143212">
    <property type="entry name" value="Rv2632c-like"/>
    <property type="match status" value="1"/>
</dbReference>
<dbReference type="Proteomes" id="UP000320085">
    <property type="component" value="Unassembled WGS sequence"/>
</dbReference>
<dbReference type="Pfam" id="PF08962">
    <property type="entry name" value="Rv2632c-like"/>
    <property type="match status" value="1"/>
</dbReference>
<protein>
    <submittedName>
        <fullName evidence="2">Uncharacterized protein DUF1876</fullName>
    </submittedName>
</protein>
<dbReference type="AlphaFoldDB" id="A0A543PPW8"/>
<dbReference type="Gene3D" id="3.30.160.240">
    <property type="entry name" value="Rv1738"/>
    <property type="match status" value="1"/>
</dbReference>
<feature type="domain" description="DUF1918" evidence="1">
    <location>
        <begin position="1"/>
        <end position="55"/>
    </location>
</feature>
<dbReference type="Pfam" id="PF08940">
    <property type="entry name" value="DUF1918"/>
    <property type="match status" value="1"/>
</dbReference>
<evidence type="ECO:0000313" key="3">
    <source>
        <dbReference type="Proteomes" id="UP000320085"/>
    </source>
</evidence>
<organism evidence="2 3">
    <name type="scientific">Humibacillus xanthopallidus</name>
    <dbReference type="NCBI Taxonomy" id="412689"/>
    <lineage>
        <taxon>Bacteria</taxon>
        <taxon>Bacillati</taxon>
        <taxon>Actinomycetota</taxon>
        <taxon>Actinomycetes</taxon>
        <taxon>Micrococcales</taxon>
        <taxon>Intrasporangiaceae</taxon>
        <taxon>Humibacillus</taxon>
    </lineage>
</organism>
<accession>A0A543PPW8</accession>
<dbReference type="EMBL" id="VFQF01000002">
    <property type="protein sequence ID" value="TQN46097.1"/>
    <property type="molecule type" value="Genomic_DNA"/>
</dbReference>
<dbReference type="SUPFAM" id="SSF50118">
    <property type="entry name" value="Cell growth inhibitor/plasmid maintenance toxic component"/>
    <property type="match status" value="1"/>
</dbReference>
<name>A0A543PPW8_9MICO</name>
<reference evidence="2 3" key="1">
    <citation type="submission" date="2019-06" db="EMBL/GenBank/DDBJ databases">
        <title>Sequencing the genomes of 1000 actinobacteria strains.</title>
        <authorList>
            <person name="Klenk H.-P."/>
        </authorList>
    </citation>
    <scope>NUCLEOTIDE SEQUENCE [LARGE SCALE GENOMIC DNA]</scope>
    <source>
        <strain evidence="2 3">DSM 21776</strain>
    </source>
</reference>
<gene>
    <name evidence="2" type="ORF">FHX52_2803</name>
</gene>
<sequence length="172" mass="18127">MRARVGDRIILAAEHIDQPTRDGEVLEVRGEDGGPPYLVRWSDGHTGLIFPGPGTVLRLGAADEVGAPAPAHAHADSTSSAPVTYVREWSVRVSILESGDDTRASVVLLADAPGPLSARGASHRSSTDDAVATIGDEVAVARALRHLADRLVETAEHAIEARTGEPAHVRRT</sequence>
<evidence type="ECO:0000259" key="1">
    <source>
        <dbReference type="Pfam" id="PF08940"/>
    </source>
</evidence>
<comment type="caution">
    <text evidence="2">The sequence shown here is derived from an EMBL/GenBank/DDBJ whole genome shotgun (WGS) entry which is preliminary data.</text>
</comment>
<dbReference type="InterPro" id="IPR015035">
    <property type="entry name" value="DUF1918"/>
</dbReference>
<evidence type="ECO:0000313" key="2">
    <source>
        <dbReference type="EMBL" id="TQN46097.1"/>
    </source>
</evidence>
<proteinExistence type="predicted"/>
<dbReference type="Gene3D" id="2.30.30.440">
    <property type="entry name" value="Domain of unknown function DUF1918"/>
    <property type="match status" value="1"/>
</dbReference>
<dbReference type="RefSeq" id="WP_141822954.1">
    <property type="nucleotide sequence ID" value="NZ_BAAAQC010000004.1"/>
</dbReference>
<dbReference type="InterPro" id="IPR038070">
    <property type="entry name" value="Rv2632c-like_sf"/>
</dbReference>
<dbReference type="InterPro" id="IPR015057">
    <property type="entry name" value="Rv2632c-like"/>
</dbReference>